<dbReference type="AlphaFoldDB" id="A0A7X3LUT7"/>
<feature type="domain" description="TRAP C4-dicarboxylate transport system permease DctM subunit" evidence="9">
    <location>
        <begin position="11"/>
        <end position="282"/>
    </location>
</feature>
<feature type="transmembrane region" description="Helical" evidence="8">
    <location>
        <begin position="144"/>
        <end position="168"/>
    </location>
</feature>
<feature type="transmembrane region" description="Helical" evidence="8">
    <location>
        <begin position="483"/>
        <end position="505"/>
    </location>
</feature>
<dbReference type="Pfam" id="PF06808">
    <property type="entry name" value="DctM"/>
    <property type="match status" value="2"/>
</dbReference>
<sequence>MSLPLDLLMFAGLIAAILIGYPVSFTLAGVATIFALLGWTTGQFDMSLLGALGQRVFGLLTNDVLIAIPLFVFMGVVLEKSRIAEELLETMGRLFGGLRGGLGISVVLVGALLAASTGIVGATVVAMGLIALPTMLRNGYDPKLASGIVCTSGTLGQIIPPSTLLIILSDVMSNAYQQAQFEEGKFTIETISVGQVFAAALLPGLMLVGVYIVYLLVKAWANPAAAPALEELAEAPSRAEIARAILPPIFLIIAVLGSILGGVATPGEAASVGAVGALLLAGAKMNGGSTRVFIAGAAALGILAVVAGISPIRLQREDAGLGSWLLGAFATLLVLIAFYAVAKALRQAAAKEILKPVMTSTMTVTAMIFATILTASVFSLVFRGLGGDHRIEEILSAMPGGPQGALVFVMALIFVLGFFLDFVEISVIVLPLVAPVLILMGHDPVWLSMLIAINLQTSFLTPPFGFSLFYLRGAAPEEVTTGMIYRGVMPFIVLQVVGMALLWFLPQIATVLPKLVY</sequence>
<evidence type="ECO:0000256" key="7">
    <source>
        <dbReference type="RuleBase" id="RU369079"/>
    </source>
</evidence>
<feature type="transmembrane region" description="Helical" evidence="8">
    <location>
        <begin position="56"/>
        <end position="78"/>
    </location>
</feature>
<proteinExistence type="predicted"/>
<dbReference type="PANTHER" id="PTHR33362:SF7">
    <property type="entry name" value="SLL1103 PROTEIN"/>
    <property type="match status" value="1"/>
</dbReference>
<evidence type="ECO:0000256" key="4">
    <source>
        <dbReference type="ARBA" id="ARBA00022692"/>
    </source>
</evidence>
<evidence type="ECO:0000313" key="11">
    <source>
        <dbReference type="Proteomes" id="UP000433101"/>
    </source>
</evidence>
<evidence type="ECO:0000256" key="2">
    <source>
        <dbReference type="ARBA" id="ARBA00022475"/>
    </source>
</evidence>
<dbReference type="GO" id="GO:0022857">
    <property type="term" value="F:transmembrane transporter activity"/>
    <property type="evidence" value="ECO:0007669"/>
    <property type="project" value="UniProtKB-UniRule"/>
</dbReference>
<feature type="transmembrane region" description="Helical" evidence="8">
    <location>
        <begin position="292"/>
        <end position="312"/>
    </location>
</feature>
<comment type="function">
    <text evidence="7">Part of the tripartite ATP-independent periplasmic (TRAP) transport system.</text>
</comment>
<evidence type="ECO:0000256" key="6">
    <source>
        <dbReference type="ARBA" id="ARBA00023136"/>
    </source>
</evidence>
<accession>A0A7X3LUT7</accession>
<evidence type="ECO:0000256" key="1">
    <source>
        <dbReference type="ARBA" id="ARBA00004429"/>
    </source>
</evidence>
<dbReference type="InterPro" id="IPR004681">
    <property type="entry name" value="TRAP_DctM"/>
</dbReference>
<feature type="transmembrane region" description="Helical" evidence="8">
    <location>
        <begin position="445"/>
        <end position="471"/>
    </location>
</feature>
<feature type="transmembrane region" description="Helical" evidence="8">
    <location>
        <begin position="405"/>
        <end position="433"/>
    </location>
</feature>
<comment type="caution">
    <text evidence="10">The sequence shown here is derived from an EMBL/GenBank/DDBJ whole genome shotgun (WGS) entry which is preliminary data.</text>
</comment>
<dbReference type="InterPro" id="IPR010656">
    <property type="entry name" value="DctM"/>
</dbReference>
<feature type="transmembrane region" description="Helical" evidence="8">
    <location>
        <begin position="7"/>
        <end position="36"/>
    </location>
</feature>
<name>A0A7X3LUT7_9HYPH</name>
<keyword evidence="3 7" id="KW-0997">Cell inner membrane</keyword>
<evidence type="ECO:0000259" key="9">
    <source>
        <dbReference type="Pfam" id="PF06808"/>
    </source>
</evidence>
<dbReference type="Proteomes" id="UP000433101">
    <property type="component" value="Unassembled WGS sequence"/>
</dbReference>
<feature type="domain" description="TRAP C4-dicarboxylate transport system permease DctM subunit" evidence="9">
    <location>
        <begin position="329"/>
        <end position="508"/>
    </location>
</feature>
<keyword evidence="11" id="KW-1185">Reference proteome</keyword>
<evidence type="ECO:0000256" key="3">
    <source>
        <dbReference type="ARBA" id="ARBA00022519"/>
    </source>
</evidence>
<keyword evidence="5 8" id="KW-1133">Transmembrane helix</keyword>
<keyword evidence="6 8" id="KW-0472">Membrane</keyword>
<organism evidence="10 11">
    <name type="scientific">Stappia sediminis</name>
    <dbReference type="NCBI Taxonomy" id="2692190"/>
    <lineage>
        <taxon>Bacteria</taxon>
        <taxon>Pseudomonadati</taxon>
        <taxon>Pseudomonadota</taxon>
        <taxon>Alphaproteobacteria</taxon>
        <taxon>Hyphomicrobiales</taxon>
        <taxon>Stappiaceae</taxon>
        <taxon>Stappia</taxon>
    </lineage>
</organism>
<dbReference type="EMBL" id="WUMV01000003">
    <property type="protein sequence ID" value="MXN65470.1"/>
    <property type="molecule type" value="Genomic_DNA"/>
</dbReference>
<keyword evidence="4 8" id="KW-0812">Transmembrane</keyword>
<feature type="transmembrane region" description="Helical" evidence="8">
    <location>
        <begin position="99"/>
        <end position="132"/>
    </location>
</feature>
<protein>
    <submittedName>
        <fullName evidence="10">TRAP transporter large permease subunit</fullName>
    </submittedName>
</protein>
<feature type="transmembrane region" description="Helical" evidence="8">
    <location>
        <begin position="324"/>
        <end position="342"/>
    </location>
</feature>
<feature type="transmembrane region" description="Helical" evidence="8">
    <location>
        <begin position="363"/>
        <end position="385"/>
    </location>
</feature>
<evidence type="ECO:0000256" key="5">
    <source>
        <dbReference type="ARBA" id="ARBA00022989"/>
    </source>
</evidence>
<feature type="transmembrane region" description="Helical" evidence="8">
    <location>
        <begin position="196"/>
        <end position="217"/>
    </location>
</feature>
<gene>
    <name evidence="10" type="ORF">GR183_11210</name>
</gene>
<evidence type="ECO:0000256" key="8">
    <source>
        <dbReference type="SAM" id="Phobius"/>
    </source>
</evidence>
<dbReference type="PANTHER" id="PTHR33362">
    <property type="entry name" value="SIALIC ACID TRAP TRANSPORTER PERMEASE PROTEIN SIAT-RELATED"/>
    <property type="match status" value="1"/>
</dbReference>
<reference evidence="10 11" key="1">
    <citation type="submission" date="2019-12" db="EMBL/GenBank/DDBJ databases">
        <authorList>
            <person name="Li M."/>
        </authorList>
    </citation>
    <scope>NUCLEOTIDE SEQUENCE [LARGE SCALE GENOMIC DNA]</scope>
    <source>
        <strain evidence="10 11">GBMRC 2046</strain>
    </source>
</reference>
<keyword evidence="7" id="KW-0813">Transport</keyword>
<feature type="transmembrane region" description="Helical" evidence="8">
    <location>
        <begin position="249"/>
        <end position="280"/>
    </location>
</feature>
<dbReference type="RefSeq" id="WP_160775646.1">
    <property type="nucleotide sequence ID" value="NZ_WUMV01000003.1"/>
</dbReference>
<keyword evidence="2" id="KW-1003">Cell membrane</keyword>
<evidence type="ECO:0000313" key="10">
    <source>
        <dbReference type="EMBL" id="MXN65470.1"/>
    </source>
</evidence>
<dbReference type="GO" id="GO:0005886">
    <property type="term" value="C:plasma membrane"/>
    <property type="evidence" value="ECO:0007669"/>
    <property type="project" value="UniProtKB-SubCell"/>
</dbReference>
<comment type="subcellular location">
    <subcellularLocation>
        <location evidence="1 7">Cell inner membrane</location>
        <topology evidence="1 7">Multi-pass membrane protein</topology>
    </subcellularLocation>
</comment>